<protein>
    <submittedName>
        <fullName evidence="2">ACR276Cp</fullName>
    </submittedName>
</protein>
<keyword evidence="3" id="KW-1185">Reference proteome</keyword>
<name>Q75BJ5_EREGS</name>
<dbReference type="HOGENOM" id="CLU_1626634_0_0_1"/>
<feature type="compositionally biased region" description="Polar residues" evidence="1">
    <location>
        <begin position="1"/>
        <end position="26"/>
    </location>
</feature>
<dbReference type="GeneID" id="4619813"/>
<sequence>MLNQPSADRRNSMNQKIRYQQHQQPQPAKFSATVGTVTSTQNISREARAKLNCMKSFMNDPIFFVEPYYQAPALPLQGQIAQQASSPIVSPGQVHSFLDRSGLTAQHHGYMQLQAGTARLAAPDMYARYHYLDQQTAQAPYTQRHYHQMRAKSQLQGQSNRSW</sequence>
<accession>Q75BJ5</accession>
<feature type="region of interest" description="Disordered" evidence="1">
    <location>
        <begin position="1"/>
        <end position="32"/>
    </location>
</feature>
<dbReference type="AlphaFoldDB" id="Q75BJ5"/>
<reference evidence="2 3" key="1">
    <citation type="journal article" date="2004" name="Science">
        <title>The Ashbya gossypii genome as a tool for mapping the ancient Saccharomyces cerevisiae genome.</title>
        <authorList>
            <person name="Dietrich F.S."/>
            <person name="Voegeli S."/>
            <person name="Brachat S."/>
            <person name="Lerch A."/>
            <person name="Gates K."/>
            <person name="Steiner S."/>
            <person name="Mohr C."/>
            <person name="Pohlmann R."/>
            <person name="Luedi P."/>
            <person name="Choi S."/>
            <person name="Wing R.A."/>
            <person name="Flavier A."/>
            <person name="Gaffney T.D."/>
            <person name="Philippsen P."/>
        </authorList>
    </citation>
    <scope>NUCLEOTIDE SEQUENCE [LARGE SCALE GENOMIC DNA]</scope>
    <source>
        <strain evidence="3">ATCC 10895 / CBS 109.51 / FGSC 9923 / NRRL Y-1056</strain>
    </source>
</reference>
<gene>
    <name evidence="2" type="ORF">AGOS_ACR276C</name>
</gene>
<dbReference type="OMA" id="YHYSATA"/>
<dbReference type="KEGG" id="ago:AGOS_ACR276C"/>
<evidence type="ECO:0000256" key="1">
    <source>
        <dbReference type="SAM" id="MobiDB-lite"/>
    </source>
</evidence>
<dbReference type="EMBL" id="AE016816">
    <property type="protein sequence ID" value="AAS51502.1"/>
    <property type="molecule type" value="Genomic_DNA"/>
</dbReference>
<dbReference type="OrthoDB" id="4047142at2759"/>
<dbReference type="Proteomes" id="UP000000591">
    <property type="component" value="Chromosome III"/>
</dbReference>
<reference evidence="3" key="2">
    <citation type="journal article" date="2013" name="G3 (Bethesda)">
        <title>Genomes of Ashbya fungi isolated from insects reveal four mating-type loci, numerous translocations, lack of transposons, and distinct gene duplications.</title>
        <authorList>
            <person name="Dietrich F.S."/>
            <person name="Voegeli S."/>
            <person name="Kuo S."/>
            <person name="Philippsen P."/>
        </authorList>
    </citation>
    <scope>GENOME REANNOTATION</scope>
    <source>
        <strain evidence="3">ATCC 10895 / CBS 109.51 / FGSC 9923 / NRRL Y-1056</strain>
    </source>
</reference>
<proteinExistence type="predicted"/>
<dbReference type="InParanoid" id="Q75BJ5"/>
<dbReference type="RefSeq" id="NP_983678.1">
    <property type="nucleotide sequence ID" value="NM_209031.1"/>
</dbReference>
<evidence type="ECO:0000313" key="3">
    <source>
        <dbReference type="Proteomes" id="UP000000591"/>
    </source>
</evidence>
<organism evidence="2 3">
    <name type="scientific">Eremothecium gossypii (strain ATCC 10895 / CBS 109.51 / FGSC 9923 / NRRL Y-1056)</name>
    <name type="common">Yeast</name>
    <name type="synonym">Ashbya gossypii</name>
    <dbReference type="NCBI Taxonomy" id="284811"/>
    <lineage>
        <taxon>Eukaryota</taxon>
        <taxon>Fungi</taxon>
        <taxon>Dikarya</taxon>
        <taxon>Ascomycota</taxon>
        <taxon>Saccharomycotina</taxon>
        <taxon>Saccharomycetes</taxon>
        <taxon>Saccharomycetales</taxon>
        <taxon>Saccharomycetaceae</taxon>
        <taxon>Eremothecium</taxon>
    </lineage>
</organism>
<evidence type="ECO:0000313" key="2">
    <source>
        <dbReference type="EMBL" id="AAS51502.1"/>
    </source>
</evidence>